<sequence>MKKEGFLIECKQTCAADCFAETTREEDVINSLVSEVEAVWVQCRWQQHPLGAELLRRADWPNHGTLGRAEAKPALAAPPLATRALQYAQRHGNKSVLLPPKVSPVASVTVSLVTSYTFSGLITLLGFY</sequence>
<dbReference type="AlphaFoldDB" id="A0A9Q1G101"/>
<dbReference type="Proteomes" id="UP001152622">
    <property type="component" value="Chromosome 3"/>
</dbReference>
<protein>
    <submittedName>
        <fullName evidence="2">Uncharacterized protein</fullName>
    </submittedName>
</protein>
<keyword evidence="3" id="KW-1185">Reference proteome</keyword>
<dbReference type="EMBL" id="JAINUF010000003">
    <property type="protein sequence ID" value="KAJ8370963.1"/>
    <property type="molecule type" value="Genomic_DNA"/>
</dbReference>
<feature type="transmembrane region" description="Helical" evidence="1">
    <location>
        <begin position="105"/>
        <end position="127"/>
    </location>
</feature>
<name>A0A9Q1G101_SYNKA</name>
<proteinExistence type="predicted"/>
<accession>A0A9Q1G101</accession>
<gene>
    <name evidence="2" type="ORF">SKAU_G00109910</name>
</gene>
<reference evidence="2" key="1">
    <citation type="journal article" date="2023" name="Science">
        <title>Genome structures resolve the early diversification of teleost fishes.</title>
        <authorList>
            <person name="Parey E."/>
            <person name="Louis A."/>
            <person name="Montfort J."/>
            <person name="Bouchez O."/>
            <person name="Roques C."/>
            <person name="Iampietro C."/>
            <person name="Lluch J."/>
            <person name="Castinel A."/>
            <person name="Donnadieu C."/>
            <person name="Desvignes T."/>
            <person name="Floi Bucao C."/>
            <person name="Jouanno E."/>
            <person name="Wen M."/>
            <person name="Mejri S."/>
            <person name="Dirks R."/>
            <person name="Jansen H."/>
            <person name="Henkel C."/>
            <person name="Chen W.J."/>
            <person name="Zahm M."/>
            <person name="Cabau C."/>
            <person name="Klopp C."/>
            <person name="Thompson A.W."/>
            <person name="Robinson-Rechavi M."/>
            <person name="Braasch I."/>
            <person name="Lecointre G."/>
            <person name="Bobe J."/>
            <person name="Postlethwait J.H."/>
            <person name="Berthelot C."/>
            <person name="Roest Crollius H."/>
            <person name="Guiguen Y."/>
        </authorList>
    </citation>
    <scope>NUCLEOTIDE SEQUENCE</scope>
    <source>
        <strain evidence="2">WJC10195</strain>
    </source>
</reference>
<keyword evidence="1" id="KW-0812">Transmembrane</keyword>
<organism evidence="2 3">
    <name type="scientific">Synaphobranchus kaupii</name>
    <name type="common">Kaup's arrowtooth eel</name>
    <dbReference type="NCBI Taxonomy" id="118154"/>
    <lineage>
        <taxon>Eukaryota</taxon>
        <taxon>Metazoa</taxon>
        <taxon>Chordata</taxon>
        <taxon>Craniata</taxon>
        <taxon>Vertebrata</taxon>
        <taxon>Euteleostomi</taxon>
        <taxon>Actinopterygii</taxon>
        <taxon>Neopterygii</taxon>
        <taxon>Teleostei</taxon>
        <taxon>Anguilliformes</taxon>
        <taxon>Synaphobranchidae</taxon>
        <taxon>Synaphobranchus</taxon>
    </lineage>
</organism>
<evidence type="ECO:0000313" key="2">
    <source>
        <dbReference type="EMBL" id="KAJ8370963.1"/>
    </source>
</evidence>
<keyword evidence="1" id="KW-0472">Membrane</keyword>
<evidence type="ECO:0000256" key="1">
    <source>
        <dbReference type="SAM" id="Phobius"/>
    </source>
</evidence>
<comment type="caution">
    <text evidence="2">The sequence shown here is derived from an EMBL/GenBank/DDBJ whole genome shotgun (WGS) entry which is preliminary data.</text>
</comment>
<evidence type="ECO:0000313" key="3">
    <source>
        <dbReference type="Proteomes" id="UP001152622"/>
    </source>
</evidence>
<keyword evidence="1" id="KW-1133">Transmembrane helix</keyword>